<dbReference type="Proteomes" id="UP000283387">
    <property type="component" value="Unassembled WGS sequence"/>
</dbReference>
<feature type="transmembrane region" description="Helical" evidence="2">
    <location>
        <begin position="243"/>
        <end position="265"/>
    </location>
</feature>
<dbReference type="InterPro" id="IPR036770">
    <property type="entry name" value="Ankyrin_rpt-contain_sf"/>
</dbReference>
<feature type="transmembrane region" description="Helical" evidence="2">
    <location>
        <begin position="352"/>
        <end position="370"/>
    </location>
</feature>
<evidence type="ECO:0000313" key="5">
    <source>
        <dbReference type="Proteomes" id="UP000283387"/>
    </source>
</evidence>
<feature type="transmembrane region" description="Helical" evidence="2">
    <location>
        <begin position="49"/>
        <end position="70"/>
    </location>
</feature>
<comment type="caution">
    <text evidence="4">The sequence shown here is derived from an EMBL/GenBank/DDBJ whole genome shotgun (WGS) entry which is preliminary data.</text>
</comment>
<dbReference type="Pfam" id="PF01757">
    <property type="entry name" value="Acyl_transf_3"/>
    <property type="match status" value="1"/>
</dbReference>
<evidence type="ECO:0000256" key="2">
    <source>
        <dbReference type="SAM" id="Phobius"/>
    </source>
</evidence>
<dbReference type="PROSITE" id="PS50297">
    <property type="entry name" value="ANK_REP_REGION"/>
    <property type="match status" value="2"/>
</dbReference>
<feature type="repeat" description="ANK" evidence="1">
    <location>
        <begin position="451"/>
        <end position="483"/>
    </location>
</feature>
<accession>A0A419W8U0</accession>
<organism evidence="4 5">
    <name type="scientific">Mangrovibacterium diazotrophicum</name>
    <dbReference type="NCBI Taxonomy" id="1261403"/>
    <lineage>
        <taxon>Bacteria</taxon>
        <taxon>Pseudomonadati</taxon>
        <taxon>Bacteroidota</taxon>
        <taxon>Bacteroidia</taxon>
        <taxon>Marinilabiliales</taxon>
        <taxon>Prolixibacteraceae</taxon>
        <taxon>Mangrovibacterium</taxon>
    </lineage>
</organism>
<dbReference type="RefSeq" id="WP_120273139.1">
    <property type="nucleotide sequence ID" value="NZ_RAPN01000001.1"/>
</dbReference>
<keyword evidence="2" id="KW-0472">Membrane</keyword>
<feature type="repeat" description="ANK" evidence="1">
    <location>
        <begin position="484"/>
        <end position="516"/>
    </location>
</feature>
<evidence type="ECO:0000259" key="3">
    <source>
        <dbReference type="Pfam" id="PF01757"/>
    </source>
</evidence>
<protein>
    <submittedName>
        <fullName evidence="4">Ankyrin repeat protein</fullName>
    </submittedName>
</protein>
<feature type="transmembrane region" description="Helical" evidence="2">
    <location>
        <begin position="326"/>
        <end position="346"/>
    </location>
</feature>
<keyword evidence="1" id="KW-0040">ANK repeat</keyword>
<dbReference type="PANTHER" id="PTHR36927">
    <property type="entry name" value="BLR4337 PROTEIN"/>
    <property type="match status" value="1"/>
</dbReference>
<dbReference type="InterPro" id="IPR050623">
    <property type="entry name" value="Glucan_succinyl_AcylTrfase"/>
</dbReference>
<dbReference type="GO" id="GO:0016747">
    <property type="term" value="F:acyltransferase activity, transferring groups other than amino-acyl groups"/>
    <property type="evidence" value="ECO:0007669"/>
    <property type="project" value="InterPro"/>
</dbReference>
<feature type="transmembrane region" description="Helical" evidence="2">
    <location>
        <begin position="145"/>
        <end position="165"/>
    </location>
</feature>
<gene>
    <name evidence="4" type="ORF">BC643_2243</name>
</gene>
<dbReference type="InterPro" id="IPR002110">
    <property type="entry name" value="Ankyrin_rpt"/>
</dbReference>
<reference evidence="4 5" key="1">
    <citation type="submission" date="2018-09" db="EMBL/GenBank/DDBJ databases">
        <title>Genomic Encyclopedia of Archaeal and Bacterial Type Strains, Phase II (KMG-II): from individual species to whole genera.</title>
        <authorList>
            <person name="Goeker M."/>
        </authorList>
    </citation>
    <scope>NUCLEOTIDE SEQUENCE [LARGE SCALE GENOMIC DNA]</scope>
    <source>
        <strain evidence="4 5">DSM 27148</strain>
    </source>
</reference>
<dbReference type="EMBL" id="RAPN01000001">
    <property type="protein sequence ID" value="RKD91875.1"/>
    <property type="molecule type" value="Genomic_DNA"/>
</dbReference>
<evidence type="ECO:0000256" key="1">
    <source>
        <dbReference type="PROSITE-ProRule" id="PRU00023"/>
    </source>
</evidence>
<keyword evidence="2" id="KW-0812">Transmembrane</keyword>
<feature type="repeat" description="ANK" evidence="1">
    <location>
        <begin position="417"/>
        <end position="449"/>
    </location>
</feature>
<feature type="transmembrane region" description="Helical" evidence="2">
    <location>
        <begin position="91"/>
        <end position="111"/>
    </location>
</feature>
<sequence>MKTRVYFLDNLRTFLIFLVVLLHSGLVYEFVLANSWIVVDPEKSNWIGIIRMYLDLFVMFSIFFISGYFVRISVQGKEACRFVRSKLRRITLPWAVAVLTLIPAYKFIFLYSRGLPQENWMTYFHFFERTGSDLTFFANNPTQNWLWFLPVLFAFQLLYLALYKMNLLSFRIGLKTGILLAFGVSFAYSSAISFFNLSGWTHSFLFDFQNERLGVYMSAFLLGSLVNKLNVFDNWQKNVRQYIWGNVLLTVVLCIFTAVALNLFFNLITPGRDFYFVSELVDRLVYQFTAILSMFSFLYVLLYAFRFQLNRTNNLLAQLAASSYSVYIIHTVVLGIFALILLKSGLPSSLKFIVLTISTYATSTYLVYAWRMGMQKQTMLKTTPAFVLVGLMMLLAFSGKPVAASAEERSAIVEQPMSVQSIHAAVIGGDLQSVKQLLDQGEDIDKADPEGGSSPLILAAMFGQTEIAGYLIERGANLNFQNNDGSTPLHTAAFFCRTAIVSDLLEHGADTGVRNKSGSNALESMQVPFEVVKGIYEYFAKVYGPLGLNLDLERIESVRPEIAAQIAVVISAAGR</sequence>
<keyword evidence="2" id="KW-1133">Transmembrane helix</keyword>
<feature type="transmembrane region" description="Helical" evidence="2">
    <location>
        <begin position="177"/>
        <end position="201"/>
    </location>
</feature>
<dbReference type="PROSITE" id="PS50088">
    <property type="entry name" value="ANK_REPEAT"/>
    <property type="match status" value="3"/>
</dbReference>
<dbReference type="InterPro" id="IPR002656">
    <property type="entry name" value="Acyl_transf_3_dom"/>
</dbReference>
<feature type="transmembrane region" description="Helical" evidence="2">
    <location>
        <begin position="12"/>
        <end position="37"/>
    </location>
</feature>
<proteinExistence type="predicted"/>
<feature type="transmembrane region" description="Helical" evidence="2">
    <location>
        <begin position="382"/>
        <end position="399"/>
    </location>
</feature>
<dbReference type="AlphaFoldDB" id="A0A419W8U0"/>
<feature type="domain" description="Acyltransferase 3" evidence="3">
    <location>
        <begin position="6"/>
        <end position="366"/>
    </location>
</feature>
<evidence type="ECO:0000313" key="4">
    <source>
        <dbReference type="EMBL" id="RKD91875.1"/>
    </source>
</evidence>
<dbReference type="PANTHER" id="PTHR36927:SF1">
    <property type="entry name" value="MDO-LIKE PROTEIN"/>
    <property type="match status" value="1"/>
</dbReference>
<dbReference type="SMART" id="SM00248">
    <property type="entry name" value="ANK"/>
    <property type="match status" value="3"/>
</dbReference>
<keyword evidence="5" id="KW-1185">Reference proteome</keyword>
<name>A0A419W8U0_9BACT</name>
<feature type="transmembrane region" description="Helical" evidence="2">
    <location>
        <begin position="213"/>
        <end position="231"/>
    </location>
</feature>
<feature type="transmembrane region" description="Helical" evidence="2">
    <location>
        <begin position="285"/>
        <end position="305"/>
    </location>
</feature>
<dbReference type="Gene3D" id="1.25.40.20">
    <property type="entry name" value="Ankyrin repeat-containing domain"/>
    <property type="match status" value="1"/>
</dbReference>
<dbReference type="Pfam" id="PF12796">
    <property type="entry name" value="Ank_2"/>
    <property type="match status" value="1"/>
</dbReference>
<dbReference type="SUPFAM" id="SSF48403">
    <property type="entry name" value="Ankyrin repeat"/>
    <property type="match status" value="1"/>
</dbReference>
<dbReference type="OrthoDB" id="754271at2"/>